<dbReference type="Proteomes" id="UP001499967">
    <property type="component" value="Unassembled WGS sequence"/>
</dbReference>
<comment type="caution">
    <text evidence="1">The sequence shown here is derived from an EMBL/GenBank/DDBJ whole genome shotgun (WGS) entry which is preliminary data.</text>
</comment>
<proteinExistence type="predicted"/>
<evidence type="ECO:0000313" key="2">
    <source>
        <dbReference type="Proteomes" id="UP001499967"/>
    </source>
</evidence>
<dbReference type="InterPro" id="IPR029058">
    <property type="entry name" value="AB_hydrolase_fold"/>
</dbReference>
<dbReference type="SUPFAM" id="SSF53474">
    <property type="entry name" value="alpha/beta-Hydrolases"/>
    <property type="match status" value="1"/>
</dbReference>
<dbReference type="Gene3D" id="3.40.50.1820">
    <property type="entry name" value="alpha/beta hydrolase"/>
    <property type="match status" value="1"/>
</dbReference>
<organism evidence="1 2">
    <name type="scientific">Pseudonocardia zijingensis</name>
    <dbReference type="NCBI Taxonomy" id="153376"/>
    <lineage>
        <taxon>Bacteria</taxon>
        <taxon>Bacillati</taxon>
        <taxon>Actinomycetota</taxon>
        <taxon>Actinomycetes</taxon>
        <taxon>Pseudonocardiales</taxon>
        <taxon>Pseudonocardiaceae</taxon>
        <taxon>Pseudonocardia</taxon>
    </lineage>
</organism>
<protein>
    <recommendedName>
        <fullName evidence="3">Alpha/beta hydrolase family protein</fullName>
    </recommendedName>
</protein>
<name>A0ABN1QFF9_9PSEU</name>
<sequence length="161" mass="18070">MEDNRSTYVARKRHRLSDAEARRLDELAQQDRSWDEEVEWRILSWLPDFVDPMTARDWARADAETPLRLNLACNRALSAETGAWSESDEQSRWSAAAPPVWIIHGSGDPRPIDGPRTLASVLTQADFHELPGAGHQPWRECPDLVAKVLANVAAHAANQAL</sequence>
<gene>
    <name evidence="1" type="ORF">GCM10009559_37270</name>
</gene>
<accession>A0ABN1QFF9</accession>
<keyword evidence="2" id="KW-1185">Reference proteome</keyword>
<reference evidence="1 2" key="1">
    <citation type="journal article" date="2019" name="Int. J. Syst. Evol. Microbiol.">
        <title>The Global Catalogue of Microorganisms (GCM) 10K type strain sequencing project: providing services to taxonomists for standard genome sequencing and annotation.</title>
        <authorList>
            <consortium name="The Broad Institute Genomics Platform"/>
            <consortium name="The Broad Institute Genome Sequencing Center for Infectious Disease"/>
            <person name="Wu L."/>
            <person name="Ma J."/>
        </authorList>
    </citation>
    <scope>NUCLEOTIDE SEQUENCE [LARGE SCALE GENOMIC DNA]</scope>
    <source>
        <strain evidence="1 2">JCM 11117</strain>
    </source>
</reference>
<dbReference type="EMBL" id="BAAAHP010000104">
    <property type="protein sequence ID" value="GAA0941609.1"/>
    <property type="molecule type" value="Genomic_DNA"/>
</dbReference>
<evidence type="ECO:0008006" key="3">
    <source>
        <dbReference type="Google" id="ProtNLM"/>
    </source>
</evidence>
<evidence type="ECO:0000313" key="1">
    <source>
        <dbReference type="EMBL" id="GAA0941609.1"/>
    </source>
</evidence>